<accession>A0A5N6KGJ2</accession>
<dbReference type="AlphaFoldDB" id="A0A5N6KGJ2"/>
<evidence type="ECO:0000256" key="1">
    <source>
        <dbReference type="SAM" id="MobiDB-lite"/>
    </source>
</evidence>
<proteinExistence type="predicted"/>
<name>A0A5N6KGJ2_MONLA</name>
<gene>
    <name evidence="2" type="ORF">EYC80_006161</name>
</gene>
<feature type="compositionally biased region" description="Polar residues" evidence="1">
    <location>
        <begin position="1"/>
        <end position="14"/>
    </location>
</feature>
<organism evidence="2 3">
    <name type="scientific">Monilinia laxa</name>
    <name type="common">Brown rot fungus</name>
    <name type="synonym">Sclerotinia laxa</name>
    <dbReference type="NCBI Taxonomy" id="61186"/>
    <lineage>
        <taxon>Eukaryota</taxon>
        <taxon>Fungi</taxon>
        <taxon>Dikarya</taxon>
        <taxon>Ascomycota</taxon>
        <taxon>Pezizomycotina</taxon>
        <taxon>Leotiomycetes</taxon>
        <taxon>Helotiales</taxon>
        <taxon>Sclerotiniaceae</taxon>
        <taxon>Monilinia</taxon>
    </lineage>
</organism>
<protein>
    <submittedName>
        <fullName evidence="2">Uncharacterized protein</fullName>
    </submittedName>
</protein>
<keyword evidence="3" id="KW-1185">Reference proteome</keyword>
<feature type="region of interest" description="Disordered" evidence="1">
    <location>
        <begin position="1"/>
        <end position="22"/>
    </location>
</feature>
<sequence length="84" mass="9294">MNKSITSITPNKNRTGLDKVTPCQKKPLMDGYVARADPRVLQSLFIQSISKLRKSTTICLGTYSTVKVTFVSLEDYITPATRVG</sequence>
<comment type="caution">
    <text evidence="2">The sequence shown here is derived from an EMBL/GenBank/DDBJ whole genome shotgun (WGS) entry which is preliminary data.</text>
</comment>
<dbReference type="EMBL" id="VIGI01000003">
    <property type="protein sequence ID" value="KAB8302817.1"/>
    <property type="molecule type" value="Genomic_DNA"/>
</dbReference>
<evidence type="ECO:0000313" key="2">
    <source>
        <dbReference type="EMBL" id="KAB8302817.1"/>
    </source>
</evidence>
<evidence type="ECO:0000313" key="3">
    <source>
        <dbReference type="Proteomes" id="UP000326757"/>
    </source>
</evidence>
<dbReference type="Proteomes" id="UP000326757">
    <property type="component" value="Unassembled WGS sequence"/>
</dbReference>
<reference evidence="2 3" key="1">
    <citation type="submission" date="2019-06" db="EMBL/GenBank/DDBJ databases">
        <title>Genome Sequence of the Brown Rot Fungal Pathogen Monilinia laxa.</title>
        <authorList>
            <person name="De Miccolis Angelini R.M."/>
            <person name="Landi L."/>
            <person name="Abate D."/>
            <person name="Pollastro S."/>
            <person name="Romanazzi G."/>
            <person name="Faretra F."/>
        </authorList>
    </citation>
    <scope>NUCLEOTIDE SEQUENCE [LARGE SCALE GENOMIC DNA]</scope>
    <source>
        <strain evidence="2 3">Mlax316</strain>
    </source>
</reference>